<dbReference type="Gramene" id="rna-AYBTSS11_LOCUS5390">
    <property type="protein sequence ID" value="CAJ1931677.1"/>
    <property type="gene ID" value="gene-AYBTSS11_LOCUS5390"/>
</dbReference>
<reference evidence="1" key="1">
    <citation type="submission" date="2023-10" db="EMBL/GenBank/DDBJ databases">
        <authorList>
            <person name="Domelevo Entfellner J.-B."/>
        </authorList>
    </citation>
    <scope>NUCLEOTIDE SEQUENCE</scope>
</reference>
<keyword evidence="2" id="KW-1185">Reference proteome</keyword>
<dbReference type="AlphaFoldDB" id="A0AA86RV92"/>
<evidence type="ECO:0000313" key="2">
    <source>
        <dbReference type="Proteomes" id="UP001189624"/>
    </source>
</evidence>
<protein>
    <submittedName>
        <fullName evidence="1">Uncharacterized protein</fullName>
    </submittedName>
</protein>
<sequence length="193" mass="21020">MANGCDDGGSGSDTVSHPIPLHGLPLPHYSPPFLRHQPQQGRYSVRPVQHQCPYCGTPLAKPLSLASSNNPTTLARSSPFDRINLLQADAADLIRDASLNDCVDLCVLGNVAFKICIMNFDSLTFSAEISSSIPFQKDQTDDGTRTWQHTRNVTFIAVIDSTSLAIKAMEAAKRPGVIINLSYTRFDQESTSD</sequence>
<name>A0AA86RV92_9FABA</name>
<organism evidence="1 2">
    <name type="scientific">Sphenostylis stenocarpa</name>
    <dbReference type="NCBI Taxonomy" id="92480"/>
    <lineage>
        <taxon>Eukaryota</taxon>
        <taxon>Viridiplantae</taxon>
        <taxon>Streptophyta</taxon>
        <taxon>Embryophyta</taxon>
        <taxon>Tracheophyta</taxon>
        <taxon>Spermatophyta</taxon>
        <taxon>Magnoliopsida</taxon>
        <taxon>eudicotyledons</taxon>
        <taxon>Gunneridae</taxon>
        <taxon>Pentapetalae</taxon>
        <taxon>rosids</taxon>
        <taxon>fabids</taxon>
        <taxon>Fabales</taxon>
        <taxon>Fabaceae</taxon>
        <taxon>Papilionoideae</taxon>
        <taxon>50 kb inversion clade</taxon>
        <taxon>NPAAA clade</taxon>
        <taxon>indigoferoid/millettioid clade</taxon>
        <taxon>Phaseoleae</taxon>
        <taxon>Sphenostylis</taxon>
    </lineage>
</organism>
<proteinExistence type="predicted"/>
<gene>
    <name evidence="1" type="ORF">AYBTSS11_LOCUS5390</name>
</gene>
<dbReference type="Proteomes" id="UP001189624">
    <property type="component" value="Chromosome 2"/>
</dbReference>
<dbReference type="EMBL" id="OY731399">
    <property type="protein sequence ID" value="CAJ1931677.1"/>
    <property type="molecule type" value="Genomic_DNA"/>
</dbReference>
<evidence type="ECO:0000313" key="1">
    <source>
        <dbReference type="EMBL" id="CAJ1931677.1"/>
    </source>
</evidence>
<accession>A0AA86RV92</accession>